<dbReference type="InterPro" id="IPR000477">
    <property type="entry name" value="RT_dom"/>
</dbReference>
<dbReference type="Gene3D" id="3.30.420.10">
    <property type="entry name" value="Ribonuclease H-like superfamily/Ribonuclease H"/>
    <property type="match status" value="1"/>
</dbReference>
<dbReference type="Pfam" id="PF00665">
    <property type="entry name" value="rve"/>
    <property type="match status" value="1"/>
</dbReference>
<evidence type="ECO:0000256" key="10">
    <source>
        <dbReference type="ARBA" id="ARBA00022908"/>
    </source>
</evidence>
<keyword evidence="21" id="KW-1185">Reference proteome</keyword>
<keyword evidence="11" id="KW-0695">RNA-directed DNA polymerase</keyword>
<dbReference type="FunFam" id="3.30.70.270:FF:000020">
    <property type="entry name" value="Transposon Tf2-6 polyprotein-like Protein"/>
    <property type="match status" value="1"/>
</dbReference>
<dbReference type="GO" id="GO:0004519">
    <property type="term" value="F:endonuclease activity"/>
    <property type="evidence" value="ECO:0007669"/>
    <property type="project" value="UniProtKB-KW"/>
</dbReference>
<dbReference type="PROSITE" id="PS50175">
    <property type="entry name" value="ASP_PROT_RETROV"/>
    <property type="match status" value="1"/>
</dbReference>
<feature type="compositionally biased region" description="Low complexity" evidence="15">
    <location>
        <begin position="1598"/>
        <end position="1610"/>
    </location>
</feature>
<dbReference type="SMART" id="SM00343">
    <property type="entry name" value="ZnF_C2HC"/>
    <property type="match status" value="1"/>
</dbReference>
<comment type="caution">
    <text evidence="20">The sequence shown here is derived from an EMBL/GenBank/DDBJ whole genome shotgun (WGS) entry which is preliminary data.</text>
</comment>
<keyword evidence="7" id="KW-0378">Hydrolase</keyword>
<dbReference type="Gene3D" id="3.10.20.370">
    <property type="match status" value="1"/>
</dbReference>
<dbReference type="PANTHER" id="PTHR37984:SF5">
    <property type="entry name" value="PROTEIN NYNRIN-LIKE"/>
    <property type="match status" value="1"/>
</dbReference>
<dbReference type="Pfam" id="PF17921">
    <property type="entry name" value="Integrase_H2C2"/>
    <property type="match status" value="1"/>
</dbReference>
<evidence type="ECO:0000256" key="8">
    <source>
        <dbReference type="ARBA" id="ARBA00022842"/>
    </source>
</evidence>
<feature type="domain" description="CCHC-type" evidence="16">
    <location>
        <begin position="371"/>
        <end position="386"/>
    </location>
</feature>
<feature type="compositionally biased region" description="Polar residues" evidence="15">
    <location>
        <begin position="91"/>
        <end position="117"/>
    </location>
</feature>
<evidence type="ECO:0000256" key="15">
    <source>
        <dbReference type="SAM" id="MobiDB-lite"/>
    </source>
</evidence>
<dbReference type="PROSITE" id="PS50994">
    <property type="entry name" value="INTEGRASE"/>
    <property type="match status" value="1"/>
</dbReference>
<dbReference type="InterPro" id="IPR036875">
    <property type="entry name" value="Znf_CCHC_sf"/>
</dbReference>
<feature type="compositionally biased region" description="Acidic residues" evidence="15">
    <location>
        <begin position="1614"/>
        <end position="1625"/>
    </location>
</feature>
<feature type="region of interest" description="Disordered" evidence="15">
    <location>
        <begin position="36"/>
        <end position="117"/>
    </location>
</feature>
<dbReference type="GO" id="GO:0004190">
    <property type="term" value="F:aspartic-type endopeptidase activity"/>
    <property type="evidence" value="ECO:0007669"/>
    <property type="project" value="UniProtKB-KW"/>
</dbReference>
<feature type="region of interest" description="Disordered" evidence="15">
    <location>
        <begin position="1596"/>
        <end position="1641"/>
    </location>
</feature>
<dbReference type="InterPro" id="IPR001995">
    <property type="entry name" value="Peptidase_A2_cat"/>
</dbReference>
<dbReference type="InterPro" id="IPR043502">
    <property type="entry name" value="DNA/RNA_pol_sf"/>
</dbReference>
<dbReference type="PROSITE" id="PS50158">
    <property type="entry name" value="ZF_CCHC"/>
    <property type="match status" value="1"/>
</dbReference>
<gene>
    <name evidence="20" type="ORF">FSP39_008023</name>
</gene>
<dbReference type="GO" id="GO:0015074">
    <property type="term" value="P:DNA integration"/>
    <property type="evidence" value="ECO:0007669"/>
    <property type="project" value="UniProtKB-KW"/>
</dbReference>
<dbReference type="FunFam" id="3.10.10.10:FF:000007">
    <property type="entry name" value="Retrovirus-related Pol polyprotein from transposon 17.6-like Protein"/>
    <property type="match status" value="1"/>
</dbReference>
<protein>
    <recommendedName>
        <fullName evidence="22">Reverse transcriptase</fullName>
    </recommendedName>
</protein>
<evidence type="ECO:0000313" key="21">
    <source>
        <dbReference type="Proteomes" id="UP001186944"/>
    </source>
</evidence>
<dbReference type="FunFam" id="3.10.10.10:FF:000002">
    <property type="entry name" value="Retrovirus-related Pol polyprotein from transposon 17.6-like protein"/>
    <property type="match status" value="1"/>
</dbReference>
<evidence type="ECO:0008006" key="22">
    <source>
        <dbReference type="Google" id="ProtNLM"/>
    </source>
</evidence>
<feature type="domain" description="Peptidase A2" evidence="17">
    <location>
        <begin position="441"/>
        <end position="515"/>
    </location>
</feature>
<keyword evidence="6" id="KW-0255">Endonuclease</keyword>
<dbReference type="InterPro" id="IPR036397">
    <property type="entry name" value="RNaseH_sf"/>
</dbReference>
<keyword evidence="13" id="KW-0511">Multifunctional enzyme</keyword>
<dbReference type="GO" id="GO:0006508">
    <property type="term" value="P:proteolysis"/>
    <property type="evidence" value="ECO:0007669"/>
    <property type="project" value="UniProtKB-KW"/>
</dbReference>
<keyword evidence="12" id="KW-0238">DNA-binding</keyword>
<dbReference type="SUPFAM" id="SSF50630">
    <property type="entry name" value="Acid proteases"/>
    <property type="match status" value="1"/>
</dbReference>
<evidence type="ECO:0000313" key="20">
    <source>
        <dbReference type="EMBL" id="KAK3089957.1"/>
    </source>
</evidence>
<dbReference type="SUPFAM" id="SSF53098">
    <property type="entry name" value="Ribonuclease H-like"/>
    <property type="match status" value="1"/>
</dbReference>
<keyword evidence="14" id="KW-0862">Zinc</keyword>
<dbReference type="Gene3D" id="3.10.10.10">
    <property type="entry name" value="HIV Type 1 Reverse Transcriptase, subunit A, domain 1"/>
    <property type="match status" value="1"/>
</dbReference>
<dbReference type="InterPro" id="IPR050951">
    <property type="entry name" value="Retrovirus_Pol_polyprotein"/>
</dbReference>
<dbReference type="GO" id="GO:0008270">
    <property type="term" value="F:zinc ion binding"/>
    <property type="evidence" value="ECO:0007669"/>
    <property type="project" value="UniProtKB-KW"/>
</dbReference>
<organism evidence="20 21">
    <name type="scientific">Pinctada imbricata</name>
    <name type="common">Atlantic pearl-oyster</name>
    <name type="synonym">Pinctada martensii</name>
    <dbReference type="NCBI Taxonomy" id="66713"/>
    <lineage>
        <taxon>Eukaryota</taxon>
        <taxon>Metazoa</taxon>
        <taxon>Spiralia</taxon>
        <taxon>Lophotrochozoa</taxon>
        <taxon>Mollusca</taxon>
        <taxon>Bivalvia</taxon>
        <taxon>Autobranchia</taxon>
        <taxon>Pteriomorphia</taxon>
        <taxon>Pterioida</taxon>
        <taxon>Pterioidea</taxon>
        <taxon>Pteriidae</taxon>
        <taxon>Pinctada</taxon>
    </lineage>
</organism>
<dbReference type="InterPro" id="IPR001878">
    <property type="entry name" value="Znf_CCHC"/>
</dbReference>
<feature type="compositionally biased region" description="Polar residues" evidence="15">
    <location>
        <begin position="49"/>
        <end position="61"/>
    </location>
</feature>
<keyword evidence="14" id="KW-0863">Zinc-finger</keyword>
<evidence type="ECO:0000256" key="6">
    <source>
        <dbReference type="ARBA" id="ARBA00022759"/>
    </source>
</evidence>
<evidence type="ECO:0000256" key="12">
    <source>
        <dbReference type="ARBA" id="ARBA00023125"/>
    </source>
</evidence>
<dbReference type="Gene3D" id="1.10.340.70">
    <property type="match status" value="1"/>
</dbReference>
<dbReference type="InterPro" id="IPR012337">
    <property type="entry name" value="RNaseH-like_sf"/>
</dbReference>
<dbReference type="InterPro" id="IPR041577">
    <property type="entry name" value="RT_RNaseH_2"/>
</dbReference>
<keyword evidence="10" id="KW-0229">DNA integration</keyword>
<evidence type="ECO:0000256" key="14">
    <source>
        <dbReference type="PROSITE-ProRule" id="PRU00047"/>
    </source>
</evidence>
<evidence type="ECO:0000256" key="9">
    <source>
        <dbReference type="ARBA" id="ARBA00022884"/>
    </source>
</evidence>
<feature type="domain" description="Reverse transcriptase" evidence="18">
    <location>
        <begin position="736"/>
        <end position="915"/>
    </location>
</feature>
<dbReference type="InterPro" id="IPR041588">
    <property type="entry name" value="Integrase_H2C2"/>
</dbReference>
<evidence type="ECO:0000259" key="19">
    <source>
        <dbReference type="PROSITE" id="PS50994"/>
    </source>
</evidence>
<keyword evidence="2" id="KW-0808">Transferase</keyword>
<feature type="domain" description="Integrase catalytic" evidence="19">
    <location>
        <begin position="1299"/>
        <end position="1458"/>
    </location>
</feature>
<dbReference type="Pfam" id="PF17919">
    <property type="entry name" value="RT_RNaseH_2"/>
    <property type="match status" value="1"/>
</dbReference>
<evidence type="ECO:0000256" key="4">
    <source>
        <dbReference type="ARBA" id="ARBA00022722"/>
    </source>
</evidence>
<name>A0AA88XPQ9_PINIB</name>
<dbReference type="FunFam" id="1.10.340.70:FF:000001">
    <property type="entry name" value="Retrovirus-related Pol polyprotein from transposon gypsy-like Protein"/>
    <property type="match status" value="1"/>
</dbReference>
<dbReference type="Pfam" id="PF13975">
    <property type="entry name" value="gag-asp_proteas"/>
    <property type="match status" value="1"/>
</dbReference>
<keyword evidence="3" id="KW-0548">Nucleotidyltransferase</keyword>
<dbReference type="PROSITE" id="PS00141">
    <property type="entry name" value="ASP_PROTEASE"/>
    <property type="match status" value="1"/>
</dbReference>
<feature type="compositionally biased region" description="Basic and acidic residues" evidence="15">
    <location>
        <begin position="75"/>
        <end position="89"/>
    </location>
</feature>
<keyword evidence="4" id="KW-0540">Nuclease</keyword>
<evidence type="ECO:0000259" key="16">
    <source>
        <dbReference type="PROSITE" id="PS50158"/>
    </source>
</evidence>
<dbReference type="InterPro" id="IPR054465">
    <property type="entry name" value="Integrase_p58-like_C"/>
</dbReference>
<evidence type="ECO:0000256" key="13">
    <source>
        <dbReference type="ARBA" id="ARBA00023268"/>
    </source>
</evidence>
<evidence type="ECO:0000256" key="2">
    <source>
        <dbReference type="ARBA" id="ARBA00022679"/>
    </source>
</evidence>
<keyword evidence="9" id="KW-0694">RNA-binding</keyword>
<dbReference type="SUPFAM" id="SSF57756">
    <property type="entry name" value="Retrovirus zinc finger-like domains"/>
    <property type="match status" value="1"/>
</dbReference>
<evidence type="ECO:0000256" key="5">
    <source>
        <dbReference type="ARBA" id="ARBA00022750"/>
    </source>
</evidence>
<dbReference type="CDD" id="cd09274">
    <property type="entry name" value="RNase_HI_RT_Ty3"/>
    <property type="match status" value="1"/>
</dbReference>
<evidence type="ECO:0000256" key="1">
    <source>
        <dbReference type="ARBA" id="ARBA00022670"/>
    </source>
</evidence>
<dbReference type="SUPFAM" id="SSF56672">
    <property type="entry name" value="DNA/RNA polymerases"/>
    <property type="match status" value="1"/>
</dbReference>
<dbReference type="FunFam" id="3.30.420.10:FF:000032">
    <property type="entry name" value="Retrovirus-related Pol polyprotein from transposon 297-like Protein"/>
    <property type="match status" value="1"/>
</dbReference>
<dbReference type="FunFam" id="3.10.20.370:FF:000001">
    <property type="entry name" value="Retrovirus-related Pol polyprotein from transposon 17.6-like protein"/>
    <property type="match status" value="1"/>
</dbReference>
<keyword evidence="8" id="KW-0460">Magnesium</keyword>
<feature type="compositionally biased region" description="Basic and acidic residues" evidence="15">
    <location>
        <begin position="394"/>
        <end position="413"/>
    </location>
</feature>
<evidence type="ECO:0000256" key="3">
    <source>
        <dbReference type="ARBA" id="ARBA00022695"/>
    </source>
</evidence>
<dbReference type="GO" id="GO:0003964">
    <property type="term" value="F:RNA-directed DNA polymerase activity"/>
    <property type="evidence" value="ECO:0007669"/>
    <property type="project" value="UniProtKB-KW"/>
</dbReference>
<dbReference type="Proteomes" id="UP001186944">
    <property type="component" value="Unassembled WGS sequence"/>
</dbReference>
<dbReference type="Gene3D" id="2.40.70.10">
    <property type="entry name" value="Acid Proteases"/>
    <property type="match status" value="1"/>
</dbReference>
<dbReference type="InterPro" id="IPR001584">
    <property type="entry name" value="Integrase_cat-core"/>
</dbReference>
<dbReference type="Pfam" id="PF00078">
    <property type="entry name" value="RVT_1"/>
    <property type="match status" value="1"/>
</dbReference>
<accession>A0AA88XPQ9</accession>
<dbReference type="PANTHER" id="PTHR37984">
    <property type="entry name" value="PROTEIN CBG26694"/>
    <property type="match status" value="1"/>
</dbReference>
<keyword evidence="14" id="KW-0479">Metal-binding</keyword>
<evidence type="ECO:0000256" key="7">
    <source>
        <dbReference type="ARBA" id="ARBA00022801"/>
    </source>
</evidence>
<dbReference type="GO" id="GO:0003677">
    <property type="term" value="F:DNA binding"/>
    <property type="evidence" value="ECO:0007669"/>
    <property type="project" value="UniProtKB-KW"/>
</dbReference>
<reference evidence="20" key="1">
    <citation type="submission" date="2019-08" db="EMBL/GenBank/DDBJ databases">
        <title>The improved chromosome-level genome for the pearl oyster Pinctada fucata martensii using PacBio sequencing and Hi-C.</title>
        <authorList>
            <person name="Zheng Z."/>
        </authorList>
    </citation>
    <scope>NUCLEOTIDE SEQUENCE</scope>
    <source>
        <strain evidence="20">ZZ-2019</strain>
        <tissue evidence="20">Adductor muscle</tissue>
    </source>
</reference>
<dbReference type="CDD" id="cd00303">
    <property type="entry name" value="retropepsin_like"/>
    <property type="match status" value="1"/>
</dbReference>
<proteinExistence type="predicted"/>
<feature type="region of interest" description="Disordered" evidence="15">
    <location>
        <begin position="394"/>
        <end position="421"/>
    </location>
</feature>
<evidence type="ECO:0000259" key="18">
    <source>
        <dbReference type="PROSITE" id="PS50878"/>
    </source>
</evidence>
<keyword evidence="1" id="KW-0645">Protease</keyword>
<dbReference type="PROSITE" id="PS50878">
    <property type="entry name" value="RT_POL"/>
    <property type="match status" value="1"/>
</dbReference>
<dbReference type="InterPro" id="IPR043128">
    <property type="entry name" value="Rev_trsase/Diguanyl_cyclase"/>
</dbReference>
<dbReference type="Gene3D" id="3.30.70.270">
    <property type="match status" value="2"/>
</dbReference>
<evidence type="ECO:0000256" key="11">
    <source>
        <dbReference type="ARBA" id="ARBA00022918"/>
    </source>
</evidence>
<dbReference type="GO" id="GO:0003723">
    <property type="term" value="F:RNA binding"/>
    <property type="evidence" value="ECO:0007669"/>
    <property type="project" value="UniProtKB-KW"/>
</dbReference>
<evidence type="ECO:0000259" key="17">
    <source>
        <dbReference type="PROSITE" id="PS50175"/>
    </source>
</evidence>
<dbReference type="Pfam" id="PF22938">
    <property type="entry name" value="Integrase_p58_C"/>
    <property type="match status" value="1"/>
</dbReference>
<dbReference type="EMBL" id="VSWD01000010">
    <property type="protein sequence ID" value="KAK3089957.1"/>
    <property type="molecule type" value="Genomic_DNA"/>
</dbReference>
<sequence length="1651" mass="187369">MDRVTDLTYEISKLESDIATLEFELSRQSTPVSIIRRSALRQPRRDIPNTRTNVRTPSPSRRVSFPDAHLLSDAQSDRGRQTSDTRHGTDVQGNVNTASFNHPQQGLSPSPTRNNITSLGSVRFQKNIIKTATYDGKSSWIDFKSHFDICAQLNDWNEAEKGLFLAVSLRGGAQAVLGNLPVESRKNYKELCTALEDRFCPSNQMDLYRAQLKERRQKASESIPELGQDIRRLTNLAYAKAPSDVQETLAKEYFIDALHNADMRLKIKQSRPKNLNEAVCLAVELDAFNNAEKKRDGTGCVRAAECHKVTDVSSKDVLKLVQDTNKALSDMRKEIHDLRQSQNRDITVPTGLPPVYQGVPTPAYQGRPKVRCFYCNKEGHIQRRCRAYIKAKQEERKKREKQGPTENSLETKKGSSNSLGSANVTGQSGMFLSAEMNGKQVKLLIDTGATISIIAQNLVHNTSLEKMESDILIADGSALSIKGVTTLLCKIGGMDIHQKMAVANIGVDGILGLDFMKSHTCSIDIVNGNIVIDGNTVNLIMEGNIGCYRVFLDETLNLPPMSEVVTMCPVQTQAGKLVTDLGLGIIEPIESFTKSDRALTARTVTDCSTRVPVRLMNLHSDNQNIRKGTVVAQYVPITDVIDTSTGTVPENDSIPGHLTKLFEDTSKRLSPEQCDLFKQFLLKHQNLFAKDDIDLGRAESVKHKIDTGGTTPIKQAPRRLPEHMHAEVDEHIEAMLVKKVIHPSDSPWSSPIVLAKKKDGSTRFCVDYRKLNEVTVKDAYPLPLIQESLDHLSGAKWFSTLDLCMGYWQVAVDPNDQHKTAFATRRGLFEFSVMPFGLCNAPATFQRLMESVLRGLQFETCLVYLDDIIVVGKSFEQMIENLTMVFSRLAQAGLKLKAKKCTLFAKEVEYLGHVISESGTATSKDKIQVIIDWPVPKNVTEVRSFLGLCSYYRKFVPNFAYLAGPLHTLTKKGRLFKWTDTCQKSFEQLKQALTSPPILRNPDFAEPFILDTDASESSIGAVLSQNIGGTEGVCAYASRTLSKSERKYCVTRKELLAVVHFVRHFRHYLYGRKFLIRTDHSSLRWLMHFKNPENQLARWLEILSEFDFDIHHRPGRQHTNADALSRLPCKQCGYHTDWDSEHPRTEHVLSLSSSMLPMQEVQSNDKDLQKVRSWLDNKTRPDSKTIDGESYFLKSLYSQFERLCIIDNIMYRRWDNFESNEAVYQALVPLSERRTILQYCHDERTAGHLGIKKTLDKIRKGYYWPKLQADVRQYVTGCEFCTKRKGENKTKRAPMKLVQIGYPMERLALDILGELPVTDAGNKYVLVISDYFTKWTESFPMPNMEAATCAKILVEHVISRFGVPATIHSDQGSQFESTLFQEMCKLLGIKKTRTTPYHPQSDGMVERFNRTLTSMLSAFVNENHNDWDEQLPFVMMAYRSSVHETTGYTPNALMLGREVCTPLDIMYEMPSQVKPQTQSKWCWLLQERLENAHTHVRVHTGQMMARQKHYHDRKLHWETYSPGDRVCVYFPRTQTGKSPKFTSYWFGPYTVKKKMTDVTYLVDCGRRGSDQVIHTDRIRRLRSQTLLGETDDISLSQSDSVNVDDTSVSKSDNDEQCDSNNESDEQVVNPPHRPFRNRRPPVYLKDYDTGY</sequence>
<dbReference type="CDD" id="cd01647">
    <property type="entry name" value="RT_LTR"/>
    <property type="match status" value="1"/>
</dbReference>
<keyword evidence="5" id="KW-0064">Aspartyl protease</keyword>
<dbReference type="InterPro" id="IPR021109">
    <property type="entry name" value="Peptidase_aspartic_dom_sf"/>
</dbReference>
<dbReference type="InterPro" id="IPR001969">
    <property type="entry name" value="Aspartic_peptidase_AS"/>
</dbReference>